<geneLocation type="mitochondrion" evidence="2"/>
<feature type="transmembrane region" description="Helical" evidence="1">
    <location>
        <begin position="39"/>
        <end position="56"/>
    </location>
</feature>
<feature type="transmembrane region" description="Helical" evidence="1">
    <location>
        <begin position="12"/>
        <end position="33"/>
    </location>
</feature>
<dbReference type="AlphaFoldDB" id="A0A6B9XXP5"/>
<reference evidence="2" key="1">
    <citation type="submission" date="2019-03" db="EMBL/GenBank/DDBJ databases">
        <title>Largest Complete Mitochondrial Genome of a Gymnosperm, Sitka Spruce (Picea sitchensis), Indicates Complex Physical Structure.</title>
        <authorList>
            <person name="Jackman S.D."/>
            <person name="Coombe L."/>
            <person name="Warren R."/>
            <person name="Kirk H."/>
            <person name="Trinh E."/>
            <person name="McLeod T."/>
            <person name="Pleasance S."/>
            <person name="Pandoh P."/>
            <person name="Zhao Y."/>
            <person name="Coope R."/>
            <person name="Bousquet J."/>
            <person name="Bohlmann J.C."/>
            <person name="Jones S.J.M."/>
            <person name="Birol I."/>
        </authorList>
    </citation>
    <scope>NUCLEOTIDE SEQUENCE</scope>
    <source>
        <strain evidence="2">Q903</strain>
    </source>
</reference>
<organism evidence="2">
    <name type="scientific">Picea sitchensis</name>
    <name type="common">Sitka spruce</name>
    <name type="synonym">Pinus sitchensis</name>
    <dbReference type="NCBI Taxonomy" id="3332"/>
    <lineage>
        <taxon>Eukaryota</taxon>
        <taxon>Viridiplantae</taxon>
        <taxon>Streptophyta</taxon>
        <taxon>Embryophyta</taxon>
        <taxon>Tracheophyta</taxon>
        <taxon>Spermatophyta</taxon>
        <taxon>Pinopsida</taxon>
        <taxon>Pinidae</taxon>
        <taxon>Conifers I</taxon>
        <taxon>Pinales</taxon>
        <taxon>Pinaceae</taxon>
        <taxon>Picea</taxon>
    </lineage>
</organism>
<gene>
    <name evidence="2" type="primary">orf06921</name>
    <name evidence="2" type="ORF">Q903MT_gene6867</name>
</gene>
<keyword evidence="1" id="KW-0812">Transmembrane</keyword>
<evidence type="ECO:0000256" key="1">
    <source>
        <dbReference type="SAM" id="Phobius"/>
    </source>
</evidence>
<dbReference type="EMBL" id="MK697706">
    <property type="protein sequence ID" value="QHR92819.1"/>
    <property type="molecule type" value="Genomic_DNA"/>
</dbReference>
<sequence>MNREALVISSKVVFLSLAELMCLWLYGSLMKLVTQVSESPSLFLGFLVPWNVYVVTG</sequence>
<keyword evidence="1" id="KW-1133">Transmembrane helix</keyword>
<proteinExistence type="predicted"/>
<keyword evidence="1" id="KW-0472">Membrane</keyword>
<evidence type="ECO:0000313" key="2">
    <source>
        <dbReference type="EMBL" id="QHR92819.1"/>
    </source>
</evidence>
<accession>A0A6B9XXP5</accession>
<protein>
    <submittedName>
        <fullName evidence="2">Uncharacterized protein</fullName>
    </submittedName>
</protein>
<keyword evidence="2" id="KW-0496">Mitochondrion</keyword>
<name>A0A6B9XXP5_PICSI</name>